<feature type="compositionally biased region" description="Basic and acidic residues" evidence="7">
    <location>
        <begin position="122"/>
        <end position="151"/>
    </location>
</feature>
<sequence>MSAFPSLEEFDAGQTTAQPVLGNDDNDFLAREQALLGDDAAFFNGGDEPQQQASSGEADFLGGGEDEIGQFESSFPALDNPAIQAGGVISVSSEPYMPGTAEPFTAQTSAAAPNFQNEDESEPIRQWRERQALQIQKRDEQSEQKKQETIEKARTAIDDFYENYNTKKDKAIEETRREEKDFLESRDNAVAGGTTWERIAKLVDLSDKRGDKDLSRFRGMLINLRKDENAPGAAGY</sequence>
<reference evidence="8 9" key="2">
    <citation type="journal article" date="2014" name="J. Gen. Appl. Microbiol.">
        <title>The early diverging ascomycetous budding yeast Saitoella complicata has three histone deacetylases belonging to the Clr6, Hos2, and Rpd3 lineages.</title>
        <authorList>
            <person name="Nishida H."/>
            <person name="Matsumoto T."/>
            <person name="Kondo S."/>
            <person name="Hamamoto M."/>
            <person name="Yoshikawa H."/>
        </authorList>
    </citation>
    <scope>NUCLEOTIDE SEQUENCE [LARGE SCALE GENOMIC DNA]</scope>
    <source>
        <strain evidence="8 9">NRRL Y-17804</strain>
    </source>
</reference>
<dbReference type="GO" id="GO:0006886">
    <property type="term" value="P:intracellular protein transport"/>
    <property type="evidence" value="ECO:0007669"/>
    <property type="project" value="InterPro"/>
</dbReference>
<evidence type="ECO:0000256" key="7">
    <source>
        <dbReference type="SAM" id="MobiDB-lite"/>
    </source>
</evidence>
<evidence type="ECO:0000313" key="9">
    <source>
        <dbReference type="Proteomes" id="UP000033140"/>
    </source>
</evidence>
<accession>A0A0E9NM59</accession>
<dbReference type="PANTHER" id="PTHR10639:SF7">
    <property type="entry name" value="CLATHRIN LIGHT CHAIN"/>
    <property type="match status" value="1"/>
</dbReference>
<keyword evidence="9" id="KW-1185">Reference proteome</keyword>
<evidence type="ECO:0000256" key="2">
    <source>
        <dbReference type="ARBA" id="ARBA00005263"/>
    </source>
</evidence>
<feature type="region of interest" description="Disordered" evidence="7">
    <location>
        <begin position="1"/>
        <end position="26"/>
    </location>
</feature>
<dbReference type="InterPro" id="IPR000996">
    <property type="entry name" value="Clathrin_L-chain"/>
</dbReference>
<evidence type="ECO:0000256" key="5">
    <source>
        <dbReference type="ARBA" id="ARBA00023329"/>
    </source>
</evidence>
<comment type="subcellular location">
    <subcellularLocation>
        <location evidence="1 6">Cytoplasmic vesicle membrane</location>
        <topology evidence="1 6">Peripheral membrane protein</topology>
        <orientation evidence="1 6">Cytoplasmic side</orientation>
    </subcellularLocation>
    <subcellularLocation>
        <location evidence="6">Membrane</location>
        <location evidence="6">Coated pit</location>
        <topology evidence="6">Peripheral membrane protein</topology>
        <orientation evidence="6">Cytoplasmic side</orientation>
    </subcellularLocation>
    <text evidence="6">Cytoplasmic face of coated pits and vesicles.</text>
</comment>
<dbReference type="GO" id="GO:0005198">
    <property type="term" value="F:structural molecule activity"/>
    <property type="evidence" value="ECO:0007669"/>
    <property type="project" value="InterPro"/>
</dbReference>
<protein>
    <recommendedName>
        <fullName evidence="6">Clathrin light chain</fullName>
    </recommendedName>
</protein>
<gene>
    <name evidence="8" type="ORF">G7K_4992-t1</name>
</gene>
<dbReference type="GO" id="GO:0030132">
    <property type="term" value="C:clathrin coat of coated pit"/>
    <property type="evidence" value="ECO:0007669"/>
    <property type="project" value="InterPro"/>
</dbReference>
<evidence type="ECO:0000256" key="4">
    <source>
        <dbReference type="ARBA" id="ARBA00023176"/>
    </source>
</evidence>
<keyword evidence="4 6" id="KW-0168">Coated pit</keyword>
<comment type="function">
    <text evidence="6">Clathrin is the major protein of the polyhedral coat of coated pits and vesicles.</text>
</comment>
<evidence type="ECO:0000256" key="3">
    <source>
        <dbReference type="ARBA" id="ARBA00023136"/>
    </source>
</evidence>
<reference evidence="8 9" key="3">
    <citation type="journal article" date="2015" name="Genome Announc.">
        <title>Draft Genome Sequence of the Archiascomycetous Yeast Saitoella complicata.</title>
        <authorList>
            <person name="Yamauchi K."/>
            <person name="Kondo S."/>
            <person name="Hamamoto M."/>
            <person name="Takahashi Y."/>
            <person name="Ogura Y."/>
            <person name="Hayashi T."/>
            <person name="Nishida H."/>
        </authorList>
    </citation>
    <scope>NUCLEOTIDE SEQUENCE [LARGE SCALE GENOMIC DNA]</scope>
    <source>
        <strain evidence="8 9">NRRL Y-17804</strain>
    </source>
</reference>
<dbReference type="GO" id="GO:0032050">
    <property type="term" value="F:clathrin heavy chain binding"/>
    <property type="evidence" value="ECO:0007669"/>
    <property type="project" value="TreeGrafter"/>
</dbReference>
<organism evidence="8 9">
    <name type="scientific">Saitoella complicata (strain BCRC 22490 / CBS 7301 / JCM 7358 / NBRC 10748 / NRRL Y-17804)</name>
    <dbReference type="NCBI Taxonomy" id="698492"/>
    <lineage>
        <taxon>Eukaryota</taxon>
        <taxon>Fungi</taxon>
        <taxon>Dikarya</taxon>
        <taxon>Ascomycota</taxon>
        <taxon>Taphrinomycotina</taxon>
        <taxon>Taphrinomycotina incertae sedis</taxon>
        <taxon>Saitoella</taxon>
    </lineage>
</organism>
<evidence type="ECO:0000313" key="8">
    <source>
        <dbReference type="EMBL" id="GAO50873.1"/>
    </source>
</evidence>
<feature type="region of interest" description="Disordered" evidence="7">
    <location>
        <begin position="94"/>
        <end position="151"/>
    </location>
</feature>
<feature type="compositionally biased region" description="Polar residues" evidence="7">
    <location>
        <begin position="105"/>
        <end position="116"/>
    </location>
</feature>
<dbReference type="PANTHER" id="PTHR10639">
    <property type="entry name" value="CLATHRIN LIGHT CHAIN"/>
    <property type="match status" value="1"/>
</dbReference>
<proteinExistence type="inferred from homology"/>
<comment type="caution">
    <text evidence="8">The sequence shown here is derived from an EMBL/GenBank/DDBJ whole genome shotgun (WGS) entry which is preliminary data.</text>
</comment>
<dbReference type="Proteomes" id="UP000033140">
    <property type="component" value="Unassembled WGS sequence"/>
</dbReference>
<dbReference type="GO" id="GO:0030130">
    <property type="term" value="C:clathrin coat of trans-Golgi network vesicle"/>
    <property type="evidence" value="ECO:0007669"/>
    <property type="project" value="InterPro"/>
</dbReference>
<feature type="region of interest" description="Disordered" evidence="7">
    <location>
        <begin position="40"/>
        <end position="72"/>
    </location>
</feature>
<dbReference type="Pfam" id="PF01086">
    <property type="entry name" value="Clathrin_lg_ch"/>
    <property type="match status" value="1"/>
</dbReference>
<comment type="similarity">
    <text evidence="2 6">Belongs to the clathrin light chain family.</text>
</comment>
<evidence type="ECO:0000256" key="1">
    <source>
        <dbReference type="ARBA" id="ARBA00004180"/>
    </source>
</evidence>
<dbReference type="GO" id="GO:0072583">
    <property type="term" value="P:clathrin-dependent endocytosis"/>
    <property type="evidence" value="ECO:0007669"/>
    <property type="project" value="TreeGrafter"/>
</dbReference>
<reference evidence="8 9" key="1">
    <citation type="journal article" date="2011" name="J. Gen. Appl. Microbiol.">
        <title>Draft genome sequencing of the enigmatic yeast Saitoella complicata.</title>
        <authorList>
            <person name="Nishida H."/>
            <person name="Hamamoto M."/>
            <person name="Sugiyama J."/>
        </authorList>
    </citation>
    <scope>NUCLEOTIDE SEQUENCE [LARGE SCALE GENOMIC DNA]</scope>
    <source>
        <strain evidence="8 9">NRRL Y-17804</strain>
    </source>
</reference>
<dbReference type="OrthoDB" id="5512at2759"/>
<keyword evidence="3 6" id="KW-0472">Membrane</keyword>
<dbReference type="EMBL" id="BACD03000038">
    <property type="protein sequence ID" value="GAO50873.1"/>
    <property type="molecule type" value="Genomic_DNA"/>
</dbReference>
<dbReference type="AlphaFoldDB" id="A0A0E9NM59"/>
<dbReference type="STRING" id="698492.A0A0E9NM59"/>
<dbReference type="OMA" id="FYENYNT"/>
<evidence type="ECO:0000256" key="6">
    <source>
        <dbReference type="RuleBase" id="RU363137"/>
    </source>
</evidence>
<dbReference type="RefSeq" id="XP_019024806.1">
    <property type="nucleotide sequence ID" value="XM_019171150.1"/>
</dbReference>
<name>A0A0E9NM59_SAICN</name>
<keyword evidence="5 6" id="KW-0968">Cytoplasmic vesicle</keyword>